<dbReference type="SUPFAM" id="SSF50249">
    <property type="entry name" value="Nucleic acid-binding proteins"/>
    <property type="match status" value="1"/>
</dbReference>
<dbReference type="Proteomes" id="UP000265520">
    <property type="component" value="Unassembled WGS sequence"/>
</dbReference>
<evidence type="ECO:0000313" key="2">
    <source>
        <dbReference type="EMBL" id="MCI00607.1"/>
    </source>
</evidence>
<keyword evidence="3" id="KW-1185">Reference proteome</keyword>
<dbReference type="AlphaFoldDB" id="A0A392NL47"/>
<protein>
    <submittedName>
        <fullName evidence="2">Replication protein A1-like protein</fullName>
    </submittedName>
</protein>
<feature type="non-terminal residue" evidence="2">
    <location>
        <position position="137"/>
    </location>
</feature>
<dbReference type="InterPro" id="IPR012340">
    <property type="entry name" value="NA-bd_OB-fold"/>
</dbReference>
<evidence type="ECO:0000259" key="1">
    <source>
        <dbReference type="Pfam" id="PF02721"/>
    </source>
</evidence>
<dbReference type="CDD" id="cd04480">
    <property type="entry name" value="RPA1_DBD_A_like"/>
    <property type="match status" value="1"/>
</dbReference>
<dbReference type="InterPro" id="IPR003871">
    <property type="entry name" value="RFA1B/D_OB_1st"/>
</dbReference>
<gene>
    <name evidence="2" type="ORF">A2U01_0021627</name>
</gene>
<evidence type="ECO:0000313" key="3">
    <source>
        <dbReference type="Proteomes" id="UP000265520"/>
    </source>
</evidence>
<dbReference type="Gene3D" id="2.40.50.140">
    <property type="entry name" value="Nucleic acid-binding proteins"/>
    <property type="match status" value="1"/>
</dbReference>
<accession>A0A392NL47</accession>
<name>A0A392NL47_9FABA</name>
<feature type="domain" description="Replication protein A 70 kDa DNA-binding subunit B/D first OB fold" evidence="1">
    <location>
        <begin position="6"/>
        <end position="106"/>
    </location>
</feature>
<sequence>MARNIEFIKDINDRKDLWKVAVKVKDKWSCIKDGKEFYEMVVVDSKGDDIFVVIPNDLKLKFEKEIPIIVNNTYCMQNFQVSKNDNQFKASHHPFKLRFNGGTKVSDVNVHKIADPVTKFKPFTEIINGDFREDYLY</sequence>
<reference evidence="2 3" key="1">
    <citation type="journal article" date="2018" name="Front. Plant Sci.">
        <title>Red Clover (Trifolium pratense) and Zigzag Clover (T. medium) - A Picture of Genomic Similarities and Differences.</title>
        <authorList>
            <person name="Dluhosova J."/>
            <person name="Istvanek J."/>
            <person name="Nedelnik J."/>
            <person name="Repkova J."/>
        </authorList>
    </citation>
    <scope>NUCLEOTIDE SEQUENCE [LARGE SCALE GENOMIC DNA]</scope>
    <source>
        <strain evidence="3">cv. 10/8</strain>
        <tissue evidence="2">Leaf</tissue>
    </source>
</reference>
<dbReference type="Pfam" id="PF02721">
    <property type="entry name" value="DUF223"/>
    <property type="match status" value="1"/>
</dbReference>
<comment type="caution">
    <text evidence="2">The sequence shown here is derived from an EMBL/GenBank/DDBJ whole genome shotgun (WGS) entry which is preliminary data.</text>
</comment>
<organism evidence="2 3">
    <name type="scientific">Trifolium medium</name>
    <dbReference type="NCBI Taxonomy" id="97028"/>
    <lineage>
        <taxon>Eukaryota</taxon>
        <taxon>Viridiplantae</taxon>
        <taxon>Streptophyta</taxon>
        <taxon>Embryophyta</taxon>
        <taxon>Tracheophyta</taxon>
        <taxon>Spermatophyta</taxon>
        <taxon>Magnoliopsida</taxon>
        <taxon>eudicotyledons</taxon>
        <taxon>Gunneridae</taxon>
        <taxon>Pentapetalae</taxon>
        <taxon>rosids</taxon>
        <taxon>fabids</taxon>
        <taxon>Fabales</taxon>
        <taxon>Fabaceae</taxon>
        <taxon>Papilionoideae</taxon>
        <taxon>50 kb inversion clade</taxon>
        <taxon>NPAAA clade</taxon>
        <taxon>Hologalegina</taxon>
        <taxon>IRL clade</taxon>
        <taxon>Trifolieae</taxon>
        <taxon>Trifolium</taxon>
    </lineage>
</organism>
<proteinExistence type="predicted"/>
<dbReference type="EMBL" id="LXQA010043720">
    <property type="protein sequence ID" value="MCI00607.1"/>
    <property type="molecule type" value="Genomic_DNA"/>
</dbReference>